<dbReference type="Proteomes" id="UP000002068">
    <property type="component" value="Chromosome"/>
</dbReference>
<dbReference type="NCBIfam" id="TIGR01587">
    <property type="entry name" value="cas3_core"/>
    <property type="match status" value="1"/>
</dbReference>
<dbReference type="GO" id="GO:0016787">
    <property type="term" value="F:hydrolase activity"/>
    <property type="evidence" value="ECO:0007669"/>
    <property type="project" value="UniProtKB-KW"/>
</dbReference>
<dbReference type="GO" id="GO:0003676">
    <property type="term" value="F:nucleic acid binding"/>
    <property type="evidence" value="ECO:0007669"/>
    <property type="project" value="InterPro"/>
</dbReference>
<dbReference type="GO" id="GO:0046872">
    <property type="term" value="F:metal ion binding"/>
    <property type="evidence" value="ECO:0007669"/>
    <property type="project" value="UniProtKB-KW"/>
</dbReference>
<protein>
    <submittedName>
        <fullName evidence="13">Crispr-associated helicase cas3</fullName>
    </submittedName>
</protein>
<dbReference type="InterPro" id="IPR054712">
    <property type="entry name" value="Cas3-like_dom"/>
</dbReference>
<evidence type="ECO:0000256" key="6">
    <source>
        <dbReference type="ARBA" id="ARBA00022801"/>
    </source>
</evidence>
<dbReference type="GO" id="GO:0005829">
    <property type="term" value="C:cytosol"/>
    <property type="evidence" value="ECO:0007669"/>
    <property type="project" value="TreeGrafter"/>
</dbReference>
<reference evidence="13 14" key="1">
    <citation type="journal article" date="2009" name="Genome Biol.">
        <title>Comparative genome and phenotypic analysis of Clostridium difficile 027 strains provides insight into the evolution of a hypervirulent bacterium.</title>
        <authorList>
            <person name="Stabler R.A."/>
            <person name="He M."/>
            <person name="Dawson L."/>
            <person name="Martin M."/>
            <person name="Valiente E."/>
            <person name="Corton C."/>
            <person name="Lawley T.D."/>
            <person name="Sebaihia M."/>
            <person name="Quail M.A."/>
            <person name="Rose G."/>
            <person name="Gerding D.N."/>
            <person name="Gibert M."/>
            <person name="Popoff M.R."/>
            <person name="Parkhill J."/>
            <person name="Dougan G."/>
            <person name="Wren B.W."/>
        </authorList>
    </citation>
    <scope>NUCLEOTIDE SEQUENCE [LARGE SCALE GENOMIC DNA]</scope>
    <source>
        <strain evidence="13 14">CD196</strain>
    </source>
</reference>
<dbReference type="RefSeq" id="WP_009891526.1">
    <property type="nucleotide sequence ID" value="NC_013315.1"/>
</dbReference>
<dbReference type="GO" id="GO:0003724">
    <property type="term" value="F:RNA helicase activity"/>
    <property type="evidence" value="ECO:0007669"/>
    <property type="project" value="TreeGrafter"/>
</dbReference>
<dbReference type="InterPro" id="IPR038257">
    <property type="entry name" value="CRISPR-assoc_Cas3_HD_sf"/>
</dbReference>
<dbReference type="InterPro" id="IPR011545">
    <property type="entry name" value="DEAD/DEAH_box_helicase_dom"/>
</dbReference>
<dbReference type="InterPro" id="IPR014001">
    <property type="entry name" value="Helicase_ATP-bd"/>
</dbReference>
<dbReference type="GO" id="GO:0004518">
    <property type="term" value="F:nuclease activity"/>
    <property type="evidence" value="ECO:0007669"/>
    <property type="project" value="UniProtKB-KW"/>
</dbReference>
<dbReference type="InterPro" id="IPR001650">
    <property type="entry name" value="Helicase_C-like"/>
</dbReference>
<dbReference type="Gene3D" id="1.10.3210.30">
    <property type="match status" value="1"/>
</dbReference>
<name>A0A0H3NFH0_CLODC</name>
<dbReference type="Gene3D" id="3.40.50.300">
    <property type="entry name" value="P-loop containing nucleotide triphosphate hydrolases"/>
    <property type="match status" value="2"/>
</dbReference>
<keyword evidence="8" id="KW-0067">ATP-binding</keyword>
<dbReference type="InterPro" id="IPR006483">
    <property type="entry name" value="CRISPR-assoc_Cas3_HD"/>
</dbReference>
<dbReference type="SUPFAM" id="SSF52540">
    <property type="entry name" value="P-loop containing nucleoside triphosphate hydrolases"/>
    <property type="match status" value="1"/>
</dbReference>
<dbReference type="HOGENOM" id="CLU_009347_0_0_9"/>
<dbReference type="InterPro" id="IPR050079">
    <property type="entry name" value="DEAD_box_RNA_helicase"/>
</dbReference>
<dbReference type="PROSITE" id="PS51194">
    <property type="entry name" value="HELICASE_CTER"/>
    <property type="match status" value="1"/>
</dbReference>
<dbReference type="SMART" id="SM00490">
    <property type="entry name" value="HELICc"/>
    <property type="match status" value="1"/>
</dbReference>
<keyword evidence="4" id="KW-0479">Metal-binding</keyword>
<feature type="domain" description="HD Cas3-type" evidence="12">
    <location>
        <begin position="9"/>
        <end position="161"/>
    </location>
</feature>
<evidence type="ECO:0000256" key="2">
    <source>
        <dbReference type="ARBA" id="ARBA00009046"/>
    </source>
</evidence>
<proteinExistence type="inferred from homology"/>
<comment type="similarity">
    <text evidence="2">In the central section; belongs to the CRISPR-associated helicase Cas3 family.</text>
</comment>
<dbReference type="GO" id="GO:0005524">
    <property type="term" value="F:ATP binding"/>
    <property type="evidence" value="ECO:0007669"/>
    <property type="project" value="UniProtKB-KW"/>
</dbReference>
<dbReference type="PANTHER" id="PTHR47959">
    <property type="entry name" value="ATP-DEPENDENT RNA HELICASE RHLE-RELATED"/>
    <property type="match status" value="1"/>
</dbReference>
<evidence type="ECO:0000256" key="1">
    <source>
        <dbReference type="ARBA" id="ARBA00006847"/>
    </source>
</evidence>
<keyword evidence="7" id="KW-0347">Helicase</keyword>
<evidence type="ECO:0000256" key="8">
    <source>
        <dbReference type="ARBA" id="ARBA00022840"/>
    </source>
</evidence>
<dbReference type="AlphaFoldDB" id="A0A0H3NFH0"/>
<evidence type="ECO:0000256" key="4">
    <source>
        <dbReference type="ARBA" id="ARBA00022723"/>
    </source>
</evidence>
<dbReference type="PROSITE" id="PS00690">
    <property type="entry name" value="DEAH_ATP_HELICASE"/>
    <property type="match status" value="1"/>
</dbReference>
<comment type="similarity">
    <text evidence="10">Belongs to the DEAD box helicase family.</text>
</comment>
<feature type="domain" description="Helicase C-terminal" evidence="11">
    <location>
        <begin position="396"/>
        <end position="555"/>
    </location>
</feature>
<dbReference type="InterPro" id="IPR006474">
    <property type="entry name" value="Helicase_Cas3_CRISPR-ass_core"/>
</dbReference>
<dbReference type="NCBIfam" id="TIGR01596">
    <property type="entry name" value="cas3_HD"/>
    <property type="match status" value="1"/>
</dbReference>
<dbReference type="SMART" id="SM00487">
    <property type="entry name" value="DEXDc"/>
    <property type="match status" value="1"/>
</dbReference>
<dbReference type="Pfam" id="PF00270">
    <property type="entry name" value="DEAD"/>
    <property type="match status" value="1"/>
</dbReference>
<dbReference type="PANTHER" id="PTHR47959:SF16">
    <property type="entry name" value="CRISPR-ASSOCIATED NUCLEASE_HELICASE CAS3-RELATED"/>
    <property type="match status" value="1"/>
</dbReference>
<evidence type="ECO:0000259" key="11">
    <source>
        <dbReference type="PROSITE" id="PS51194"/>
    </source>
</evidence>
<evidence type="ECO:0000313" key="13">
    <source>
        <dbReference type="EMBL" id="CBA65917.1"/>
    </source>
</evidence>
<evidence type="ECO:0000256" key="5">
    <source>
        <dbReference type="ARBA" id="ARBA00022741"/>
    </source>
</evidence>
<dbReference type="KEGG" id="cdc:CD196_2947"/>
<evidence type="ECO:0000256" key="10">
    <source>
        <dbReference type="ARBA" id="ARBA00038437"/>
    </source>
</evidence>
<dbReference type="EMBL" id="FN538970">
    <property type="protein sequence ID" value="CBA65917.1"/>
    <property type="molecule type" value="Genomic_DNA"/>
</dbReference>
<evidence type="ECO:0000256" key="7">
    <source>
        <dbReference type="ARBA" id="ARBA00022806"/>
    </source>
</evidence>
<organism evidence="13 14">
    <name type="scientific">Clostridioides difficile (strain CD196)</name>
    <name type="common">Peptoclostridium difficile</name>
    <dbReference type="NCBI Taxonomy" id="645462"/>
    <lineage>
        <taxon>Bacteria</taxon>
        <taxon>Bacillati</taxon>
        <taxon>Bacillota</taxon>
        <taxon>Clostridia</taxon>
        <taxon>Peptostreptococcales</taxon>
        <taxon>Peptostreptococcaceae</taxon>
        <taxon>Clostridioides</taxon>
    </lineage>
</organism>
<dbReference type="PROSITE" id="PS51643">
    <property type="entry name" value="HD_CAS3"/>
    <property type="match status" value="1"/>
</dbReference>
<evidence type="ECO:0000256" key="3">
    <source>
        <dbReference type="ARBA" id="ARBA00022722"/>
    </source>
</evidence>
<dbReference type="GO" id="GO:0051607">
    <property type="term" value="P:defense response to virus"/>
    <property type="evidence" value="ECO:0007669"/>
    <property type="project" value="UniProtKB-KW"/>
</dbReference>
<keyword evidence="3" id="KW-0540">Nuclease</keyword>
<keyword evidence="9" id="KW-0051">Antiviral defense</keyword>
<keyword evidence="6" id="KW-0378">Hydrolase</keyword>
<dbReference type="InterPro" id="IPR027417">
    <property type="entry name" value="P-loop_NTPase"/>
</dbReference>
<accession>A0A0H3NFH0</accession>
<gene>
    <name evidence="13" type="ordered locus">CD196_2947</name>
</gene>
<comment type="similarity">
    <text evidence="1">In the N-terminal section; belongs to the CRISPR-associated nuclease Cas3-HD family.</text>
</comment>
<evidence type="ECO:0000256" key="9">
    <source>
        <dbReference type="ARBA" id="ARBA00023118"/>
    </source>
</evidence>
<keyword evidence="5" id="KW-0547">Nucleotide-binding</keyword>
<evidence type="ECO:0000313" key="14">
    <source>
        <dbReference type="Proteomes" id="UP000002068"/>
    </source>
</evidence>
<evidence type="ECO:0000259" key="12">
    <source>
        <dbReference type="PROSITE" id="PS51643"/>
    </source>
</evidence>
<sequence length="661" mass="77110">MNNLYEYKAKSDGTSIDKHNEDMNYIMNQLVSIYNISNDMKNDLYEAIVCHDVGKVVKSFQDNIESSTRRVRHELLSASIKYLNRGQKLAILTHHKDIKFLEGQITNSIYEIELKELKELLDIEVEDIRPFIKEISRARNDDTRKLENILLKGYLQYCDHIASAGIKSIDKGFNSIKDFSIPKGVSYNSIQEKVLNMDKNEDIMIMAMTGLGKTATSLYWSNLVQNEYKSKRVYYILPYTASINSLYENLYNRNISVSMLHSKAPYFLNKISDEEDIKQLYQIYKKSVKQINVCTIFQLVKSVFSCKRFEMLLSQLKDSIFIVDEIHCFDTRVLCYTLEFLKYLKENLNVKICIMSASIPTCLKKLIQERLQISTIIEPDSKDLIFRHRLNRLSEGILDSIHKIENDLMQGKRVLICVNSVDLSQELYGRLQKYNPKLIHGRFNTRDREQAEKGIEESFLLIGTQSIEVSLDISYDVLYTELAPLDSLLQRFGRVNRRGDNAELSNIYIYDYDRKLNIYDEDIINRTDIVISDIIHNDNSIVDESKVPSYLDNVYLDIDMDKYNKHKVALEIIMKNMRLGVWNKSANNDMLNNDTISVVPECLLEEYKLYIDKKMYLEASSLFVNVSVKRYNYNKKMFYECGDIVVTSYSYNDKLGLIFDC</sequence>
<dbReference type="CDD" id="cd09641">
    <property type="entry name" value="Cas3''_I"/>
    <property type="match status" value="1"/>
</dbReference>
<dbReference type="InterPro" id="IPR002464">
    <property type="entry name" value="DNA/RNA_helicase_DEAH_CS"/>
</dbReference>
<dbReference type="Pfam" id="PF22590">
    <property type="entry name" value="Cas3-like_C_2"/>
    <property type="match status" value="1"/>
</dbReference>